<dbReference type="PANTHER" id="PTHR12874:SF9">
    <property type="entry name" value="F-BOX ONLY PROTEIN 48"/>
    <property type="match status" value="1"/>
</dbReference>
<dbReference type="GeneID" id="38129545"/>
<feature type="compositionally biased region" description="Polar residues" evidence="2">
    <location>
        <begin position="22"/>
        <end position="38"/>
    </location>
</feature>
<evidence type="ECO:0000256" key="1">
    <source>
        <dbReference type="ARBA" id="ARBA00022786"/>
    </source>
</evidence>
<reference evidence="4" key="1">
    <citation type="submission" date="2018-08" db="EMBL/GenBank/DDBJ databases">
        <title>Draft genome sequence of azole-resistant Aspergillus thermomutatus (Neosartorya pseudofischeri) strain HMR AF 39, isolated from a human nasal aspirate.</title>
        <authorList>
            <person name="Parent-Michaud M."/>
            <person name="Dufresne P.J."/>
            <person name="Fournier E."/>
            <person name="Martineau C."/>
            <person name="Moreira S."/>
            <person name="Perkins V."/>
            <person name="De Repentigny L."/>
            <person name="Dufresne S.F."/>
        </authorList>
    </citation>
    <scope>NUCLEOTIDE SEQUENCE [LARGE SCALE GENOMIC DNA]</scope>
    <source>
        <strain evidence="4">HMR AF 39</strain>
    </source>
</reference>
<proteinExistence type="predicted"/>
<dbReference type="Pfam" id="PF12937">
    <property type="entry name" value="F-box-like"/>
    <property type="match status" value="1"/>
</dbReference>
<dbReference type="AlphaFoldDB" id="A0A397HIZ9"/>
<dbReference type="PANTHER" id="PTHR12874">
    <property type="entry name" value="F-BOX ONLY PROTEIN 48-RELATED"/>
    <property type="match status" value="1"/>
</dbReference>
<comment type="caution">
    <text evidence="4">The sequence shown here is derived from an EMBL/GenBank/DDBJ whole genome shotgun (WGS) entry which is preliminary data.</text>
</comment>
<dbReference type="VEuPathDB" id="FungiDB:CDV56_107571"/>
<feature type="region of interest" description="Disordered" evidence="2">
    <location>
        <begin position="20"/>
        <end position="69"/>
    </location>
</feature>
<gene>
    <name evidence="4" type="ORF">CDV56_107571</name>
</gene>
<dbReference type="OrthoDB" id="2117972at2759"/>
<evidence type="ECO:0000259" key="3">
    <source>
        <dbReference type="PROSITE" id="PS50181"/>
    </source>
</evidence>
<dbReference type="GO" id="GO:0031146">
    <property type="term" value="P:SCF-dependent proteasomal ubiquitin-dependent protein catabolic process"/>
    <property type="evidence" value="ECO:0007669"/>
    <property type="project" value="TreeGrafter"/>
</dbReference>
<evidence type="ECO:0000313" key="5">
    <source>
        <dbReference type="Proteomes" id="UP000215305"/>
    </source>
</evidence>
<dbReference type="InterPro" id="IPR001810">
    <property type="entry name" value="F-box_dom"/>
</dbReference>
<dbReference type="STRING" id="41047.A0A397HIZ9"/>
<dbReference type="GO" id="GO:0019005">
    <property type="term" value="C:SCF ubiquitin ligase complex"/>
    <property type="evidence" value="ECO:0007669"/>
    <property type="project" value="TreeGrafter"/>
</dbReference>
<keyword evidence="5" id="KW-1185">Reference proteome</keyword>
<accession>A0A397HIZ9</accession>
<dbReference type="EMBL" id="NKHU02000043">
    <property type="protein sequence ID" value="RHZ61536.1"/>
    <property type="molecule type" value="Genomic_DNA"/>
</dbReference>
<feature type="region of interest" description="Disordered" evidence="2">
    <location>
        <begin position="371"/>
        <end position="393"/>
    </location>
</feature>
<name>A0A397HIZ9_ASPTH</name>
<feature type="region of interest" description="Disordered" evidence="2">
    <location>
        <begin position="136"/>
        <end position="158"/>
    </location>
</feature>
<dbReference type="RefSeq" id="XP_026616466.1">
    <property type="nucleotide sequence ID" value="XM_026761190.1"/>
</dbReference>
<dbReference type="FunFam" id="1.20.1280.50:FF:000052">
    <property type="entry name" value="F-box protein (Pof7), putative"/>
    <property type="match status" value="1"/>
</dbReference>
<dbReference type="InterPro" id="IPR045464">
    <property type="entry name" value="Hrt3/FBXO9_C"/>
</dbReference>
<dbReference type="GO" id="GO:0005737">
    <property type="term" value="C:cytoplasm"/>
    <property type="evidence" value="ECO:0007669"/>
    <property type="project" value="TreeGrafter"/>
</dbReference>
<dbReference type="Pfam" id="PF19270">
    <property type="entry name" value="FBO_C"/>
    <property type="match status" value="1"/>
</dbReference>
<evidence type="ECO:0000256" key="2">
    <source>
        <dbReference type="SAM" id="MobiDB-lite"/>
    </source>
</evidence>
<dbReference type="Gene3D" id="1.20.1280.50">
    <property type="match status" value="1"/>
</dbReference>
<organism evidence="4 5">
    <name type="scientific">Aspergillus thermomutatus</name>
    <name type="common">Neosartorya pseudofischeri</name>
    <dbReference type="NCBI Taxonomy" id="41047"/>
    <lineage>
        <taxon>Eukaryota</taxon>
        <taxon>Fungi</taxon>
        <taxon>Dikarya</taxon>
        <taxon>Ascomycota</taxon>
        <taxon>Pezizomycotina</taxon>
        <taxon>Eurotiomycetes</taxon>
        <taxon>Eurotiomycetidae</taxon>
        <taxon>Eurotiales</taxon>
        <taxon>Aspergillaceae</taxon>
        <taxon>Aspergillus</taxon>
        <taxon>Aspergillus subgen. Fumigati</taxon>
    </lineage>
</organism>
<dbReference type="SUPFAM" id="SSF81383">
    <property type="entry name" value="F-box domain"/>
    <property type="match status" value="1"/>
</dbReference>
<dbReference type="PROSITE" id="PS50181">
    <property type="entry name" value="FBOX"/>
    <property type="match status" value="1"/>
</dbReference>
<keyword evidence="1" id="KW-0833">Ubl conjugation pathway</keyword>
<feature type="domain" description="F-box" evidence="3">
    <location>
        <begin position="189"/>
        <end position="239"/>
    </location>
</feature>
<protein>
    <recommendedName>
        <fullName evidence="3">F-box domain-containing protein</fullName>
    </recommendedName>
</protein>
<dbReference type="InterPro" id="IPR036047">
    <property type="entry name" value="F-box-like_dom_sf"/>
</dbReference>
<sequence length="534" mass="60114">MEDNAELESFRRQWREEVARRTLQSRPRTIQPKSSVSSAARPGHFPPTRHAASERKEEDDDREGPIAFDQGEIVHGVPRREPRSALEHFERAVEKEAEGNLGDSLQHYRKAYRLDSAVDRTYRNKHFAAAWKKSTHGAPDTSILTGAPASGQGSQDEPVVLPTPELIASFAHLPIPQAEPEVEDTPRPPCPIANIPSEVLIGILQHVALMDPASFCRMALVCKRLAYHFAHEQHIWKRLCQGSEFGFKSMHYSFACDIHGNPEYTLGQRYTPFPFSVPVQIPKPLSSWSQVFQMFPRIRFTGVYISTVNYTRPGAASSYQNISWDSPIHIVTYYRYLRFHPDGSVISILTTVEPLEVVPHISKENVKAARATSSHRHHHQRQTSEPGITLAGAPEPIPPVAMSALKEARRGRWRLIKPLAASESEDDNRIPSISDCPPFPVKTLDTPVLDPRDVVIETEGVGSKYTYTMHLSLRSSAAGSKPANSTATPANTSKNTKLVWKGFWSHNKLTDDWAEFGLRNDRAFVFRRVRGWDM</sequence>
<evidence type="ECO:0000313" key="4">
    <source>
        <dbReference type="EMBL" id="RHZ61536.1"/>
    </source>
</evidence>
<dbReference type="Proteomes" id="UP000215305">
    <property type="component" value="Unassembled WGS sequence"/>
</dbReference>